<evidence type="ECO:0000256" key="1">
    <source>
        <dbReference type="SAM" id="Coils"/>
    </source>
</evidence>
<feature type="region of interest" description="Disordered" evidence="2">
    <location>
        <begin position="195"/>
        <end position="243"/>
    </location>
</feature>
<dbReference type="Gene3D" id="1.10.287.1490">
    <property type="match status" value="1"/>
</dbReference>
<feature type="compositionally biased region" description="Basic and acidic residues" evidence="2">
    <location>
        <begin position="195"/>
        <end position="208"/>
    </location>
</feature>
<protein>
    <submittedName>
        <fullName evidence="5">Rootletin-like</fullName>
    </submittedName>
</protein>
<keyword evidence="3" id="KW-1133">Transmembrane helix</keyword>
<feature type="compositionally biased region" description="Low complexity" evidence="2">
    <location>
        <begin position="226"/>
        <end position="239"/>
    </location>
</feature>
<name>A0A9B0X0R7_CHRAS</name>
<dbReference type="PANTHER" id="PTHR21687:SF5">
    <property type="entry name" value="PLASMALEMMA VESICLE-ASSOCIATED PROTEIN"/>
    <property type="match status" value="1"/>
</dbReference>
<evidence type="ECO:0000256" key="3">
    <source>
        <dbReference type="SAM" id="Phobius"/>
    </source>
</evidence>
<evidence type="ECO:0000313" key="4">
    <source>
        <dbReference type="Proteomes" id="UP000504623"/>
    </source>
</evidence>
<dbReference type="OrthoDB" id="9944409at2759"/>
<feature type="transmembrane region" description="Helical" evidence="3">
    <location>
        <begin position="12"/>
        <end position="36"/>
    </location>
</feature>
<evidence type="ECO:0000256" key="2">
    <source>
        <dbReference type="SAM" id="MobiDB-lite"/>
    </source>
</evidence>
<gene>
    <name evidence="5" type="primary">LOC102842475</name>
</gene>
<feature type="region of interest" description="Disordered" evidence="2">
    <location>
        <begin position="50"/>
        <end position="72"/>
    </location>
</feature>
<accession>A0A9B0X0R7</accession>
<dbReference type="GeneID" id="102842475"/>
<dbReference type="InterPro" id="IPR009538">
    <property type="entry name" value="PV-1"/>
</dbReference>
<dbReference type="GO" id="GO:0043114">
    <property type="term" value="P:regulation of vascular permeability"/>
    <property type="evidence" value="ECO:0007669"/>
    <property type="project" value="TreeGrafter"/>
</dbReference>
<keyword evidence="3" id="KW-0472">Membrane</keyword>
<keyword evidence="1" id="KW-0175">Coiled coil</keyword>
<dbReference type="Proteomes" id="UP000504623">
    <property type="component" value="Unplaced"/>
</dbReference>
<dbReference type="AlphaFoldDB" id="A0A9B0X0R7"/>
<organism evidence="4 5">
    <name type="scientific">Chrysochloris asiatica</name>
    <name type="common">Cape golden mole</name>
    <dbReference type="NCBI Taxonomy" id="185453"/>
    <lineage>
        <taxon>Eukaryota</taxon>
        <taxon>Metazoa</taxon>
        <taxon>Chordata</taxon>
        <taxon>Craniata</taxon>
        <taxon>Vertebrata</taxon>
        <taxon>Euteleostomi</taxon>
        <taxon>Mammalia</taxon>
        <taxon>Eutheria</taxon>
        <taxon>Afrotheria</taxon>
        <taxon>Chrysochloridae</taxon>
        <taxon>Chrysochlorinae</taxon>
        <taxon>Chrysochloris</taxon>
    </lineage>
</organism>
<evidence type="ECO:0000313" key="5">
    <source>
        <dbReference type="RefSeq" id="XP_006877199.1"/>
    </source>
</evidence>
<feature type="coiled-coil region" evidence="1">
    <location>
        <begin position="73"/>
        <end position="177"/>
    </location>
</feature>
<dbReference type="RefSeq" id="XP_006877199.1">
    <property type="nucleotide sequence ID" value="XM_006877137.1"/>
</dbReference>
<keyword evidence="4" id="KW-1185">Reference proteome</keyword>
<feature type="region of interest" description="Disordered" evidence="2">
    <location>
        <begin position="575"/>
        <end position="605"/>
    </location>
</feature>
<keyword evidence="3" id="KW-0812">Transmembrane</keyword>
<reference evidence="5" key="1">
    <citation type="submission" date="2025-08" db="UniProtKB">
        <authorList>
            <consortium name="RefSeq"/>
        </authorList>
    </citation>
    <scope>IDENTIFICATION</scope>
    <source>
        <tissue evidence="5">Spleen</tissue>
    </source>
</reference>
<dbReference type="GO" id="GO:0002693">
    <property type="term" value="P:positive regulation of cellular extravasation"/>
    <property type="evidence" value="ECO:0007669"/>
    <property type="project" value="TreeGrafter"/>
</dbReference>
<feature type="coiled-coil region" evidence="1">
    <location>
        <begin position="408"/>
        <end position="499"/>
    </location>
</feature>
<dbReference type="Pfam" id="PF06637">
    <property type="entry name" value="PV-1"/>
    <property type="match status" value="1"/>
</dbReference>
<dbReference type="PANTHER" id="PTHR21687">
    <property type="entry name" value="PLASMALEMMA VESICLE-ASSOCIATED PROTEIN"/>
    <property type="match status" value="1"/>
</dbReference>
<sequence>MADPGPEPSRVWRLLALCGAAVFLAVVAAGAALLAWNLAASAARRPPCPELGTNATLPPWNPPGDPPRDPPEVEELRRQLTEAVQRQEALAGQLDQAESVRQALEEALRACEGRQSRLQTQLKTLKTEMDEARAQGTQMGEENGALTEALTHWEAAATEAAQRLEEAQQRIRAAEAEGGACAAREAALRERVNVLETEMGHQRRESRPQPRSRSRSRSRTRPRPSPGSRPRTGSSGGCRRPARPTIYLNNQRYMAAIILSEQQCQENLKETNKSCNALLLMLGQKAKTLEAELQKEKTVCIKDKEALVLSKRVVEEQLAECGKAQARVEQERRISEERLRKVEALCLVFNKEKFEIDLRNLWRDSIIPRTLDTLGYSPYHPISAEVASIRRSCDHMPTLMSTKVAELAHSLRVDIERVTRENADLQQQKLQAELSLQSIQEAKAKVEKEAQAREAKLQADCARQTQLALEEKAALRKERDSLIKELEEKKKEVEQFRMQLAIGNSALDTCIKAKSQPPISWNLPKHIAPASNSQIIDPASLEEFKKKILASQRPPGSNVAVPPRNLCQAYEGEGLSADSSNELEVGVGESGGTGAGSATLRTGQSAGTKERYFLDAEARVRVSRCRKHSAGALPGQPASQTLTPLTHSWEPSQLWASGHLDTLPH</sequence>
<feature type="compositionally biased region" description="Basic residues" evidence="2">
    <location>
        <begin position="210"/>
        <end position="222"/>
    </location>
</feature>
<proteinExistence type="predicted"/>